<dbReference type="OrthoDB" id="6243098at2"/>
<dbReference type="Proteomes" id="UP000317722">
    <property type="component" value="Unassembled WGS sequence"/>
</dbReference>
<gene>
    <name evidence="2" type="ORF">EAH86_16630</name>
</gene>
<protein>
    <submittedName>
        <fullName evidence="2">Uncharacterized protein</fullName>
    </submittedName>
</protein>
<organism evidence="2 3">
    <name type="scientific">Pedococcus bigeumensis</name>
    <dbReference type="NCBI Taxonomy" id="433644"/>
    <lineage>
        <taxon>Bacteria</taxon>
        <taxon>Bacillati</taxon>
        <taxon>Actinomycetota</taxon>
        <taxon>Actinomycetes</taxon>
        <taxon>Micrococcales</taxon>
        <taxon>Intrasporangiaceae</taxon>
        <taxon>Pedococcus</taxon>
    </lineage>
</organism>
<evidence type="ECO:0000313" key="2">
    <source>
        <dbReference type="EMBL" id="TPG13862.1"/>
    </source>
</evidence>
<name>A0A502CM74_9MICO</name>
<dbReference type="EMBL" id="RCZM01000006">
    <property type="protein sequence ID" value="TPG13862.1"/>
    <property type="molecule type" value="Genomic_DNA"/>
</dbReference>
<keyword evidence="3" id="KW-1185">Reference proteome</keyword>
<sequence>MMRRVLTLAAVVPLALMASAPLSSAAPTGGQISGAIFTTDVSGVPVNLNHYANKQDVYLNGGPGINAPDSAAGLPADTYTFQVTNPNGRVLLSTDPLACRQFTVDASGVIQSVAPSGGCAHLTGIDGEDNGITVQLYPYLDTPNPGGVYKVWVTPTSRLDCSAWAKTGCFVPRYSKTDNFKVKENAVVEIDTRFWKNGQALLGLAAGWTDTVGASNVKYSEYNPAVLAYNEAHVEAAEEGTHSISVSNQAGCTIASVTGPMGESYKNGSGKYNVSVTVAPWTAGDNTTYRVEVFCK</sequence>
<feature type="chain" id="PRO_5021389122" evidence="1">
    <location>
        <begin position="26"/>
        <end position="296"/>
    </location>
</feature>
<evidence type="ECO:0000256" key="1">
    <source>
        <dbReference type="SAM" id="SignalP"/>
    </source>
</evidence>
<comment type="caution">
    <text evidence="2">The sequence shown here is derived from an EMBL/GenBank/DDBJ whole genome shotgun (WGS) entry which is preliminary data.</text>
</comment>
<reference evidence="2 3" key="1">
    <citation type="journal article" date="2019" name="Environ. Microbiol.">
        <title>Species interactions and distinct microbial communities in high Arctic permafrost affected cryosols are associated with the CH4 and CO2 gas fluxes.</title>
        <authorList>
            <person name="Altshuler I."/>
            <person name="Hamel J."/>
            <person name="Turney S."/>
            <person name="Magnuson E."/>
            <person name="Levesque R."/>
            <person name="Greer C."/>
            <person name="Whyte L.G."/>
        </authorList>
    </citation>
    <scope>NUCLEOTIDE SEQUENCE [LARGE SCALE GENOMIC DNA]</scope>
    <source>
        <strain evidence="2 3">S9.3A</strain>
    </source>
</reference>
<proteinExistence type="predicted"/>
<dbReference type="AlphaFoldDB" id="A0A502CM74"/>
<keyword evidence="1" id="KW-0732">Signal</keyword>
<feature type="signal peptide" evidence="1">
    <location>
        <begin position="1"/>
        <end position="25"/>
    </location>
</feature>
<evidence type="ECO:0000313" key="3">
    <source>
        <dbReference type="Proteomes" id="UP000317722"/>
    </source>
</evidence>
<accession>A0A502CM74</accession>